<dbReference type="Proteomes" id="UP000246004">
    <property type="component" value="Unassembled WGS sequence"/>
</dbReference>
<reference evidence="3 5" key="1">
    <citation type="submission" date="2016-04" db="EMBL/GenBank/DDBJ databases">
        <title>Genome sequence of Methanosphaera cuniculi DSM 4103.</title>
        <authorList>
            <person name="Poehlein A."/>
            <person name="Seedorf H."/>
            <person name="Daniel R."/>
        </authorList>
    </citation>
    <scope>NUCLEOTIDE SEQUENCE [LARGE SCALE GENOMIC DNA]</scope>
    <source>
        <strain evidence="3 5">DSM 4103</strain>
    </source>
</reference>
<accession>A0A2A2HFC4</accession>
<dbReference type="InterPro" id="IPR011991">
    <property type="entry name" value="ArsR-like_HTH"/>
</dbReference>
<evidence type="ECO:0000313" key="3">
    <source>
        <dbReference type="EMBL" id="PWL08787.1"/>
    </source>
</evidence>
<dbReference type="EMBL" id="LWMS01000010">
    <property type="protein sequence ID" value="PWL08787.1"/>
    <property type="molecule type" value="Genomic_DNA"/>
</dbReference>
<evidence type="ECO:0000259" key="1">
    <source>
        <dbReference type="Pfam" id="PF08350"/>
    </source>
</evidence>
<dbReference type="AlphaFoldDB" id="A0A2A2HFC4"/>
<dbReference type="CDD" id="cd00090">
    <property type="entry name" value="HTH_ARSR"/>
    <property type="match status" value="1"/>
</dbReference>
<keyword evidence="4" id="KW-1185">Reference proteome</keyword>
<dbReference type="InterPro" id="IPR013561">
    <property type="entry name" value="FilR1_middle_dom"/>
</dbReference>
<comment type="caution">
    <text evidence="2">The sequence shown here is derived from an EMBL/GenBank/DDBJ whole genome shotgun (WGS) entry which is preliminary data.</text>
</comment>
<sequence length="298" mass="35292">MYQNNESFKYIKEIRQELKFLTNSEVRLKILIELCDRKATLKELHKLTNLKYTSLTSSLSKLEENGYVYEENDYYYLKTDTRNKLINILYLNNNFEFIENLSNYINKHIVENEQLDAVATLPMIKNYELIKADNINPYIVVEMIEDALMYNGNVRSLNMYLHPHYEKIITTILNQESSHEMIVPYVLLERFVQAARKNKTTIKNKTTTKNKNFYIKAIKDKTPKLICVVSEEKLIIALVKRNGKPDNNYCICIYDDDAIRWGYQIFEEYNMKTDIKIPLHDLTENIKQSGNTMQYIVD</sequence>
<dbReference type="Gene3D" id="1.10.10.10">
    <property type="entry name" value="Winged helix-like DNA-binding domain superfamily/Winged helix DNA-binding domain"/>
    <property type="match status" value="1"/>
</dbReference>
<organism evidence="2 4">
    <name type="scientific">Methanosphaera cuniculi</name>
    <dbReference type="NCBI Taxonomy" id="1077256"/>
    <lineage>
        <taxon>Archaea</taxon>
        <taxon>Methanobacteriati</taxon>
        <taxon>Methanobacteriota</taxon>
        <taxon>Methanomada group</taxon>
        <taxon>Methanobacteria</taxon>
        <taxon>Methanobacteriales</taxon>
        <taxon>Methanobacteriaceae</taxon>
        <taxon>Methanosphaera</taxon>
    </lineage>
</organism>
<proteinExistence type="predicted"/>
<protein>
    <recommendedName>
        <fullName evidence="1">Methanogenesis regulatory protein FilR1 middle domain-containing protein</fullName>
    </recommendedName>
</protein>
<dbReference type="Proteomes" id="UP000217528">
    <property type="component" value="Unassembled WGS sequence"/>
</dbReference>
<dbReference type="Pfam" id="PF08350">
    <property type="entry name" value="FilR1_middle"/>
    <property type="match status" value="1"/>
</dbReference>
<reference evidence="2 4" key="2">
    <citation type="journal article" date="2017" name="BMC Genomics">
        <title>Genomic analysis of methanogenic archaea reveals a shift towards energy conservation.</title>
        <authorList>
            <person name="Gilmore S.P."/>
            <person name="Henske J.K."/>
            <person name="Sexton J.A."/>
            <person name="Solomon K.V."/>
            <person name="Seppala S."/>
            <person name="Yoo J.I."/>
            <person name="Huyett L.M."/>
            <person name="Pressman A."/>
            <person name="Cogan J.Z."/>
            <person name="Kivenson V."/>
            <person name="Peng X."/>
            <person name="Tan Y."/>
            <person name="Valentine D.L."/>
            <person name="O'Malley M.A."/>
        </authorList>
    </citation>
    <scope>NUCLEOTIDE SEQUENCE [LARGE SCALE GENOMIC DNA]</scope>
    <source>
        <strain evidence="2 4">1R-7</strain>
    </source>
</reference>
<evidence type="ECO:0000313" key="4">
    <source>
        <dbReference type="Proteomes" id="UP000217528"/>
    </source>
</evidence>
<dbReference type="OrthoDB" id="11410at2157"/>
<gene>
    <name evidence="2" type="ORF">ASJ82_05250</name>
    <name evidence="3" type="ORF">MSCUN_05010</name>
</gene>
<feature type="domain" description="Methanogenesis regulatory protein FilR1 middle" evidence="1">
    <location>
        <begin position="140"/>
        <end position="269"/>
    </location>
</feature>
<dbReference type="InterPro" id="IPR036388">
    <property type="entry name" value="WH-like_DNA-bd_sf"/>
</dbReference>
<evidence type="ECO:0000313" key="5">
    <source>
        <dbReference type="Proteomes" id="UP000246004"/>
    </source>
</evidence>
<name>A0A2A2HFC4_9EURY</name>
<dbReference type="SUPFAM" id="SSF46785">
    <property type="entry name" value="Winged helix' DNA-binding domain"/>
    <property type="match status" value="1"/>
</dbReference>
<evidence type="ECO:0000313" key="2">
    <source>
        <dbReference type="EMBL" id="PAV08055.1"/>
    </source>
</evidence>
<dbReference type="RefSeq" id="WP_095608113.1">
    <property type="nucleotide sequence ID" value="NZ_CAUHCB010000001.1"/>
</dbReference>
<dbReference type="InterPro" id="IPR036390">
    <property type="entry name" value="WH_DNA-bd_sf"/>
</dbReference>
<dbReference type="EMBL" id="LMVN01000003">
    <property type="protein sequence ID" value="PAV08055.1"/>
    <property type="molecule type" value="Genomic_DNA"/>
</dbReference>